<evidence type="ECO:0000313" key="3">
    <source>
        <dbReference type="Proteomes" id="UP001249020"/>
    </source>
</evidence>
<dbReference type="AlphaFoldDB" id="A0AAW8R2E0"/>
<sequence>MHQRLSRSVNVWSQSGKVSLWIVIPLGIVAALFVLYFLFANPLLKSLAQSALGDASGAEVNIEEVDHSLFPFGISMIRVQATDNNMPSRNKVEVGMIKADVDLLPLLGKKLIVEELIVQDVEFDTKRASEGAVYAQTDAQASTFAFPTLEDLPSVDDVLNNSPLKTSAAVAEASEVVEKYKTPLKEKYDALPNKEKLATYKEKLKALKETNYKDPVALAAAKKEFDEIKESIKADKAKINEFVALAKEAKAASASSVAALKAAPGEDFDLLKGLVAGDEGAIGQVTQHLFGDKAKIYTQGLLAAIDMLANSQSETEEETVDPAADDGLPNVWIKKALVNIKWQDESIASTWVNITDQHGRVGQPTTFLINSSKAEQWNSIDLNGTFEILAGKVNSSQQWDIQGLALKAVELVPEESKQKLTAMLKSGLLASTGGIEIVDGKLSGSSIFDLSALSMSATGQNDLTSAMAEIVSGLSELSLNTNFSGSLSSPSIKVKSDLDKKMLQSFTQGLSGESSGKLGELKSKLNQKVADQLGSSTEQLASVDALLSAAQGDTESLNELLKSQMDSAIDKKKDELLDKLGDKLFKK</sequence>
<keyword evidence="3" id="KW-1185">Reference proteome</keyword>
<dbReference type="RefSeq" id="WP_311361831.1">
    <property type="nucleotide sequence ID" value="NZ_JAVRIE010000004.1"/>
</dbReference>
<evidence type="ECO:0000313" key="2">
    <source>
        <dbReference type="EMBL" id="MDT0583055.1"/>
    </source>
</evidence>
<dbReference type="NCBIfam" id="TIGR03545">
    <property type="entry name" value="TIGR03545 family protein"/>
    <property type="match status" value="1"/>
</dbReference>
<feature type="transmembrane region" description="Helical" evidence="1">
    <location>
        <begin position="20"/>
        <end position="39"/>
    </location>
</feature>
<dbReference type="Proteomes" id="UP001249020">
    <property type="component" value="Unassembled WGS sequence"/>
</dbReference>
<reference evidence="2 3" key="1">
    <citation type="submission" date="2023-09" db="EMBL/GenBank/DDBJ databases">
        <authorList>
            <person name="Rey-Velasco X."/>
        </authorList>
    </citation>
    <scope>NUCLEOTIDE SEQUENCE [LARGE SCALE GENOMIC DNA]</scope>
    <source>
        <strain evidence="2 3">W409</strain>
    </source>
</reference>
<accession>A0AAW8R2E0</accession>
<name>A0AAW8R2E0_9ALTE</name>
<gene>
    <name evidence="2" type="ORF">RM544_10940</name>
</gene>
<keyword evidence="1" id="KW-1133">Transmembrane helix</keyword>
<keyword evidence="1" id="KW-0472">Membrane</keyword>
<evidence type="ECO:0000256" key="1">
    <source>
        <dbReference type="SAM" id="Phobius"/>
    </source>
</evidence>
<proteinExistence type="predicted"/>
<organism evidence="2 3">
    <name type="scientific">Brumicola blandensis</name>
    <dbReference type="NCBI Taxonomy" id="3075611"/>
    <lineage>
        <taxon>Bacteria</taxon>
        <taxon>Pseudomonadati</taxon>
        <taxon>Pseudomonadota</taxon>
        <taxon>Gammaproteobacteria</taxon>
        <taxon>Alteromonadales</taxon>
        <taxon>Alteromonadaceae</taxon>
        <taxon>Brumicola</taxon>
    </lineage>
</organism>
<protein>
    <submittedName>
        <fullName evidence="2">TIGR03545 family protein</fullName>
    </submittedName>
</protein>
<keyword evidence="1" id="KW-0812">Transmembrane</keyword>
<comment type="caution">
    <text evidence="2">The sequence shown here is derived from an EMBL/GenBank/DDBJ whole genome shotgun (WGS) entry which is preliminary data.</text>
</comment>
<dbReference type="InterPro" id="IPR019934">
    <property type="entry name" value="CHP03545"/>
</dbReference>
<dbReference type="EMBL" id="JAVRIE010000004">
    <property type="protein sequence ID" value="MDT0583055.1"/>
    <property type="molecule type" value="Genomic_DNA"/>
</dbReference>